<dbReference type="Proteomes" id="UP000029878">
    <property type="component" value="Unassembled WGS sequence"/>
</dbReference>
<dbReference type="GO" id="GO:0008713">
    <property type="term" value="F:ADP-heptose-lipopolysaccharide heptosyltransferase activity"/>
    <property type="evidence" value="ECO:0007669"/>
    <property type="project" value="TreeGrafter"/>
</dbReference>
<accession>A0A4U8SA55</accession>
<dbReference type="Pfam" id="PF01075">
    <property type="entry name" value="Glyco_transf_9"/>
    <property type="match status" value="1"/>
</dbReference>
<dbReference type="Gene3D" id="3.40.50.2000">
    <property type="entry name" value="Glycogen Phosphorylase B"/>
    <property type="match status" value="2"/>
</dbReference>
<dbReference type="GO" id="GO:0005829">
    <property type="term" value="C:cytosol"/>
    <property type="evidence" value="ECO:0007669"/>
    <property type="project" value="TreeGrafter"/>
</dbReference>
<dbReference type="InterPro" id="IPR002201">
    <property type="entry name" value="Glyco_trans_9"/>
</dbReference>
<gene>
    <name evidence="3" type="ORF">LS81_006535</name>
</gene>
<proteinExistence type="predicted"/>
<dbReference type="InterPro" id="IPR051199">
    <property type="entry name" value="LPS_LOS_Heptosyltrfase"/>
</dbReference>
<dbReference type="GO" id="GO:0009244">
    <property type="term" value="P:lipopolysaccharide core region biosynthetic process"/>
    <property type="evidence" value="ECO:0007669"/>
    <property type="project" value="TreeGrafter"/>
</dbReference>
<dbReference type="OrthoDB" id="5329406at2"/>
<dbReference type="RefSeq" id="WP_034346672.1">
    <property type="nucleotide sequence ID" value="NZ_FZNG01000020.1"/>
</dbReference>
<dbReference type="SUPFAM" id="SSF53756">
    <property type="entry name" value="UDP-Glycosyltransferase/glycogen phosphorylase"/>
    <property type="match status" value="1"/>
</dbReference>
<evidence type="ECO:0000313" key="4">
    <source>
        <dbReference type="Proteomes" id="UP000029878"/>
    </source>
</evidence>
<dbReference type="PANTHER" id="PTHR30160">
    <property type="entry name" value="TETRAACYLDISACCHARIDE 4'-KINASE-RELATED"/>
    <property type="match status" value="1"/>
</dbReference>
<evidence type="ECO:0000313" key="3">
    <source>
        <dbReference type="EMBL" id="TLD82811.1"/>
    </source>
</evidence>
<evidence type="ECO:0000256" key="2">
    <source>
        <dbReference type="ARBA" id="ARBA00022679"/>
    </source>
</evidence>
<dbReference type="EMBL" id="JRPL02000014">
    <property type="protein sequence ID" value="TLD82811.1"/>
    <property type="molecule type" value="Genomic_DNA"/>
</dbReference>
<sequence>MLTLNTNTPYHFLLVHCNDYKNGVSLVLSLHCINALAEQFPHAKISFLLHSSMQDFFQNNPYIHKIFCIDTDLNIVKSLANANINISLSLVADKKSTIALFRAGIKTRIGIFSRFYSLLFNYKIKQQRTLNNKHEAEYNFDLMRFLQCKKFLYPKLYLKLSDINIAQEIIRQKFDANSQGNIDYIAICPSHGLQEIGWKSRHFFTIANTLAKFHNVLLLAPVDEMQSYQTMLQQFPNLSPKNLLLQDNTAQSNKITQILALIHLSSLFIANNNTLLHAAAALEVSTFSIFPYKNTINPYRYAPISQNTKHIICTPFGIFNPKDSYEISDYGLNTDSITPDLVLAILQTKFSLDERILVQNLPNEQIQSKTTQDNTKSAEVIANTESQTFITQDSTSMPTPQDTRLNIIDSNLTHTKPTSLIDEKG</sequence>
<keyword evidence="2 3" id="KW-0808">Transferase</keyword>
<comment type="caution">
    <text evidence="3">The sequence shown here is derived from an EMBL/GenBank/DDBJ whole genome shotgun (WGS) entry which is preliminary data.</text>
</comment>
<dbReference type="PANTHER" id="PTHR30160:SF15">
    <property type="entry name" value="GLYCOSYLTRANSFERASE HI_0523-RELATED"/>
    <property type="match status" value="1"/>
</dbReference>
<keyword evidence="1" id="KW-0328">Glycosyltransferase</keyword>
<organism evidence="3 4">
    <name type="scientific">Helicobacter trogontum</name>
    <dbReference type="NCBI Taxonomy" id="50960"/>
    <lineage>
        <taxon>Bacteria</taxon>
        <taxon>Pseudomonadati</taxon>
        <taxon>Campylobacterota</taxon>
        <taxon>Epsilonproteobacteria</taxon>
        <taxon>Campylobacterales</taxon>
        <taxon>Helicobacteraceae</taxon>
        <taxon>Helicobacter</taxon>
    </lineage>
</organism>
<evidence type="ECO:0000256" key="1">
    <source>
        <dbReference type="ARBA" id="ARBA00022676"/>
    </source>
</evidence>
<dbReference type="AlphaFoldDB" id="A0A4U8SA55"/>
<name>A0A4U8SA55_9HELI</name>
<protein>
    <submittedName>
        <fullName evidence="3">Lipopolysaccharide heptosyltransferase family protein</fullName>
    </submittedName>
</protein>
<reference evidence="3 4" key="1">
    <citation type="journal article" date="2014" name="Genome Announc.">
        <title>Draft genome sequences of eight enterohepatic helicobacter species isolated from both laboratory and wild rodents.</title>
        <authorList>
            <person name="Sheh A."/>
            <person name="Shen Z."/>
            <person name="Fox J.G."/>
        </authorList>
    </citation>
    <scope>NUCLEOTIDE SEQUENCE [LARGE SCALE GENOMIC DNA]</scope>
    <source>
        <strain evidence="3 4">ATCC 700114</strain>
    </source>
</reference>